<evidence type="ECO:0000256" key="1">
    <source>
        <dbReference type="SAM" id="MobiDB-lite"/>
    </source>
</evidence>
<feature type="compositionally biased region" description="Polar residues" evidence="1">
    <location>
        <begin position="49"/>
        <end position="59"/>
    </location>
</feature>
<accession>A0A0L7LMI9</accession>
<dbReference type="EMBL" id="JTDY01000621">
    <property type="protein sequence ID" value="KOB76441.1"/>
    <property type="molecule type" value="Genomic_DNA"/>
</dbReference>
<reference evidence="2 3" key="1">
    <citation type="journal article" date="2015" name="Genome Biol. Evol.">
        <title>The genome of winter moth (Operophtera brumata) provides a genomic perspective on sexual dimorphism and phenology.</title>
        <authorList>
            <person name="Derks M.F."/>
            <person name="Smit S."/>
            <person name="Salis L."/>
            <person name="Schijlen E."/>
            <person name="Bossers A."/>
            <person name="Mateman C."/>
            <person name="Pijl A.S."/>
            <person name="de Ridder D."/>
            <person name="Groenen M.A."/>
            <person name="Visser M.E."/>
            <person name="Megens H.J."/>
        </authorList>
    </citation>
    <scope>NUCLEOTIDE SEQUENCE [LARGE SCALE GENOMIC DNA]</scope>
    <source>
        <strain evidence="2">WM2013NL</strain>
        <tissue evidence="2">Head and thorax</tissue>
    </source>
</reference>
<organism evidence="2 3">
    <name type="scientific">Operophtera brumata</name>
    <name type="common">Winter moth</name>
    <name type="synonym">Phalaena brumata</name>
    <dbReference type="NCBI Taxonomy" id="104452"/>
    <lineage>
        <taxon>Eukaryota</taxon>
        <taxon>Metazoa</taxon>
        <taxon>Ecdysozoa</taxon>
        <taxon>Arthropoda</taxon>
        <taxon>Hexapoda</taxon>
        <taxon>Insecta</taxon>
        <taxon>Pterygota</taxon>
        <taxon>Neoptera</taxon>
        <taxon>Endopterygota</taxon>
        <taxon>Lepidoptera</taxon>
        <taxon>Glossata</taxon>
        <taxon>Ditrysia</taxon>
        <taxon>Geometroidea</taxon>
        <taxon>Geometridae</taxon>
        <taxon>Larentiinae</taxon>
        <taxon>Operophtera</taxon>
    </lineage>
</organism>
<feature type="region of interest" description="Disordered" evidence="1">
    <location>
        <begin position="18"/>
        <end position="77"/>
    </location>
</feature>
<evidence type="ECO:0000313" key="3">
    <source>
        <dbReference type="Proteomes" id="UP000037510"/>
    </source>
</evidence>
<name>A0A0L7LMI9_OPEBR</name>
<dbReference type="AlphaFoldDB" id="A0A0L7LMI9"/>
<sequence length="77" mass="8888">MILRLYANIFFCKQGSKEIEERSPEKEKRKAKLRGDERKERKMSRKRVSSATHTLSSVNEGGKSPKWFTRGASKSSL</sequence>
<feature type="compositionally biased region" description="Basic and acidic residues" evidence="1">
    <location>
        <begin position="18"/>
        <end position="40"/>
    </location>
</feature>
<keyword evidence="3" id="KW-1185">Reference proteome</keyword>
<protein>
    <submittedName>
        <fullName evidence="2">THO complex subunit 2</fullName>
    </submittedName>
</protein>
<gene>
    <name evidence="2" type="ORF">OBRU01_02079</name>
</gene>
<evidence type="ECO:0000313" key="2">
    <source>
        <dbReference type="EMBL" id="KOB76441.1"/>
    </source>
</evidence>
<comment type="caution">
    <text evidence="2">The sequence shown here is derived from an EMBL/GenBank/DDBJ whole genome shotgun (WGS) entry which is preliminary data.</text>
</comment>
<dbReference type="Proteomes" id="UP000037510">
    <property type="component" value="Unassembled WGS sequence"/>
</dbReference>
<proteinExistence type="predicted"/>